<protein>
    <submittedName>
        <fullName evidence="1">Uncharacterized protein</fullName>
    </submittedName>
</protein>
<keyword evidence="2" id="KW-1185">Reference proteome</keyword>
<dbReference type="Proteomes" id="UP000198211">
    <property type="component" value="Unassembled WGS sequence"/>
</dbReference>
<comment type="caution">
    <text evidence="1">The sequence shown here is derived from an EMBL/GenBank/DDBJ whole genome shotgun (WGS) entry which is preliminary data.</text>
</comment>
<evidence type="ECO:0000313" key="1">
    <source>
        <dbReference type="EMBL" id="OWY96020.1"/>
    </source>
</evidence>
<evidence type="ECO:0000313" key="2">
    <source>
        <dbReference type="Proteomes" id="UP000198211"/>
    </source>
</evidence>
<accession>A0A225USM5</accession>
<reference evidence="2" key="1">
    <citation type="submission" date="2017-03" db="EMBL/GenBank/DDBJ databases">
        <title>Phytopthora megakarya and P. palmivora, two closely related causual agents of cacao black pod achieved similar genome size and gene model numbers by different mechanisms.</title>
        <authorList>
            <person name="Ali S."/>
            <person name="Shao J."/>
            <person name="Larry D.J."/>
            <person name="Kronmiller B."/>
            <person name="Shen D."/>
            <person name="Strem M.D."/>
            <person name="Melnick R.L."/>
            <person name="Guiltinan M.J."/>
            <person name="Tyler B.M."/>
            <person name="Meinhardt L.W."/>
            <person name="Bailey B.A."/>
        </authorList>
    </citation>
    <scope>NUCLEOTIDE SEQUENCE [LARGE SCALE GENOMIC DNA]</scope>
    <source>
        <strain evidence="2">zdho120</strain>
    </source>
</reference>
<name>A0A225USM5_9STRA</name>
<dbReference type="AlphaFoldDB" id="A0A225USM5"/>
<proteinExistence type="predicted"/>
<sequence length="76" mass="8586">MNINVYLVSERKYSTAALNKACIAAQEAYRRNVSTAICRTRYLVSFPSLTGNLDGGKGFYTNRRRIGSFGLPKMRF</sequence>
<organism evidence="1 2">
    <name type="scientific">Phytophthora megakarya</name>
    <dbReference type="NCBI Taxonomy" id="4795"/>
    <lineage>
        <taxon>Eukaryota</taxon>
        <taxon>Sar</taxon>
        <taxon>Stramenopiles</taxon>
        <taxon>Oomycota</taxon>
        <taxon>Peronosporomycetes</taxon>
        <taxon>Peronosporales</taxon>
        <taxon>Peronosporaceae</taxon>
        <taxon>Phytophthora</taxon>
    </lineage>
</organism>
<gene>
    <name evidence="1" type="ORF">PHMEG_00033822</name>
</gene>
<dbReference type="EMBL" id="NBNE01012192">
    <property type="protein sequence ID" value="OWY96020.1"/>
    <property type="molecule type" value="Genomic_DNA"/>
</dbReference>